<dbReference type="InterPro" id="IPR020846">
    <property type="entry name" value="MFS_dom"/>
</dbReference>
<feature type="region of interest" description="Disordered" evidence="3">
    <location>
        <begin position="1"/>
        <end position="69"/>
    </location>
</feature>
<dbReference type="GO" id="GO:0016020">
    <property type="term" value="C:membrane"/>
    <property type="evidence" value="ECO:0007669"/>
    <property type="project" value="UniProtKB-SubCell"/>
</dbReference>
<feature type="transmembrane region" description="Helical" evidence="4">
    <location>
        <begin position="370"/>
        <end position="393"/>
    </location>
</feature>
<feature type="transmembrane region" description="Helical" evidence="4">
    <location>
        <begin position="346"/>
        <end position="364"/>
    </location>
</feature>
<dbReference type="GO" id="GO:0022857">
    <property type="term" value="F:transmembrane transporter activity"/>
    <property type="evidence" value="ECO:0007669"/>
    <property type="project" value="InterPro"/>
</dbReference>
<reference evidence="6 7" key="1">
    <citation type="journal article" date="2016" name="Mol. Biol. Evol.">
        <title>Comparative Genomics of Early-Diverging Mushroom-Forming Fungi Provides Insights into the Origins of Lignocellulose Decay Capabilities.</title>
        <authorList>
            <person name="Nagy L.G."/>
            <person name="Riley R."/>
            <person name="Tritt A."/>
            <person name="Adam C."/>
            <person name="Daum C."/>
            <person name="Floudas D."/>
            <person name="Sun H."/>
            <person name="Yadav J.S."/>
            <person name="Pangilinan J."/>
            <person name="Larsson K.H."/>
            <person name="Matsuura K."/>
            <person name="Barry K."/>
            <person name="Labutti K."/>
            <person name="Kuo R."/>
            <person name="Ohm R.A."/>
            <person name="Bhattacharya S.S."/>
            <person name="Shirouzu T."/>
            <person name="Yoshinaga Y."/>
            <person name="Martin F.M."/>
            <person name="Grigoriev I.V."/>
            <person name="Hibbett D.S."/>
        </authorList>
    </citation>
    <scope>NUCLEOTIDE SEQUENCE [LARGE SCALE GENOMIC DNA]</scope>
    <source>
        <strain evidence="6 7">CBS 109695</strain>
    </source>
</reference>
<feature type="transmembrane region" description="Helical" evidence="4">
    <location>
        <begin position="119"/>
        <end position="136"/>
    </location>
</feature>
<dbReference type="STRING" id="436010.A0A166GZJ3"/>
<protein>
    <submittedName>
        <fullName evidence="6">MFS general substrate transporter</fullName>
    </submittedName>
</protein>
<keyword evidence="7" id="KW-1185">Reference proteome</keyword>
<keyword evidence="4" id="KW-0812">Transmembrane</keyword>
<dbReference type="Proteomes" id="UP000076532">
    <property type="component" value="Unassembled WGS sequence"/>
</dbReference>
<dbReference type="Gene3D" id="1.20.1250.20">
    <property type="entry name" value="MFS general substrate transporter like domains"/>
    <property type="match status" value="2"/>
</dbReference>
<evidence type="ECO:0000256" key="3">
    <source>
        <dbReference type="SAM" id="MobiDB-lite"/>
    </source>
</evidence>
<comment type="similarity">
    <text evidence="2">Belongs to the major facilitator superfamily. Monocarboxylate porter (TC 2.A.1.13) family.</text>
</comment>
<dbReference type="EMBL" id="KV417574">
    <property type="protein sequence ID" value="KZP18327.1"/>
    <property type="molecule type" value="Genomic_DNA"/>
</dbReference>
<keyword evidence="4" id="KW-1133">Transmembrane helix</keyword>
<proteinExistence type="inferred from homology"/>
<feature type="transmembrane region" description="Helical" evidence="4">
    <location>
        <begin position="405"/>
        <end position="426"/>
    </location>
</feature>
<feature type="transmembrane region" description="Helical" evidence="4">
    <location>
        <begin position="315"/>
        <end position="334"/>
    </location>
</feature>
<feature type="transmembrane region" description="Helical" evidence="4">
    <location>
        <begin position="171"/>
        <end position="193"/>
    </location>
</feature>
<feature type="transmembrane region" description="Helical" evidence="4">
    <location>
        <begin position="237"/>
        <end position="257"/>
    </location>
</feature>
<comment type="subcellular location">
    <subcellularLocation>
        <location evidence="1">Membrane</location>
        <topology evidence="1">Multi-pass membrane protein</topology>
    </subcellularLocation>
</comment>
<organism evidence="6 7">
    <name type="scientific">Athelia psychrophila</name>
    <dbReference type="NCBI Taxonomy" id="1759441"/>
    <lineage>
        <taxon>Eukaryota</taxon>
        <taxon>Fungi</taxon>
        <taxon>Dikarya</taxon>
        <taxon>Basidiomycota</taxon>
        <taxon>Agaricomycotina</taxon>
        <taxon>Agaricomycetes</taxon>
        <taxon>Agaricomycetidae</taxon>
        <taxon>Atheliales</taxon>
        <taxon>Atheliaceae</taxon>
        <taxon>Athelia</taxon>
    </lineage>
</organism>
<dbReference type="SUPFAM" id="SSF103473">
    <property type="entry name" value="MFS general substrate transporter"/>
    <property type="match status" value="1"/>
</dbReference>
<feature type="transmembrane region" description="Helical" evidence="4">
    <location>
        <begin position="78"/>
        <end position="99"/>
    </location>
</feature>
<dbReference type="CDD" id="cd17352">
    <property type="entry name" value="MFS_MCT_SLC16"/>
    <property type="match status" value="1"/>
</dbReference>
<feature type="transmembrane region" description="Helical" evidence="4">
    <location>
        <begin position="205"/>
        <end position="225"/>
    </location>
</feature>
<feature type="compositionally biased region" description="Basic and acidic residues" evidence="3">
    <location>
        <begin position="7"/>
        <end position="34"/>
    </location>
</feature>
<dbReference type="AlphaFoldDB" id="A0A166GZJ3"/>
<sequence length="467" mass="50210">MTNTTTTHEKPDVEVYDKPQDERKESYDEERTIDQHPNAASKQDAEDESDLKAEREATRAAISQPSADDDFPDGGWRAWLVVFGTMSATFSTFGYVNTWGVFQAYYEETILKDSSPSNIAWIGSIQYSLVFVPGLVTGRMFDRGYFKVPLFAASCLLVVATFLVAECTQYWQFLLCQGFAIGLGCGTIFGPCMGISSHWFKKRRGIALGLQAVGSSIGGTVFPIAAKRLIGEVGFPWTMRIIGFILIVTLGAANLTLKRRLPPSNSAGGMLNLAAFKNLGYTVWCISGFVAFLGLYTVLTYIDVSAVSVGVDPDFSFYLISIANAASGFGRIGAGFAADRFGAINVMAPATLLAGLLTFVWPLARTRGSLVAVAIIYGFGSGAYVSLCAVPMIAFGEMHDVGRRVGMAMTILALGALAGPPISGAINNATGGFRAVGFYAGSMVIFSVILMIVSRQLHLGWKLKGKF</sequence>
<dbReference type="PANTHER" id="PTHR11360:SF234">
    <property type="entry name" value="MFS-TYPE TRANSPORTER DBAD-RELATED"/>
    <property type="match status" value="1"/>
</dbReference>
<dbReference type="InterPro" id="IPR036259">
    <property type="entry name" value="MFS_trans_sf"/>
</dbReference>
<feature type="transmembrane region" description="Helical" evidence="4">
    <location>
        <begin position="148"/>
        <end position="165"/>
    </location>
</feature>
<name>A0A166GZJ3_9AGAM</name>
<evidence type="ECO:0000256" key="4">
    <source>
        <dbReference type="SAM" id="Phobius"/>
    </source>
</evidence>
<feature type="domain" description="Major facilitator superfamily (MFS) profile" evidence="5">
    <location>
        <begin position="280"/>
        <end position="467"/>
    </location>
</feature>
<gene>
    <name evidence="6" type="ORF">FIBSPDRAFT_893658</name>
</gene>
<dbReference type="InterPro" id="IPR011701">
    <property type="entry name" value="MFS"/>
</dbReference>
<dbReference type="OrthoDB" id="6509908at2759"/>
<evidence type="ECO:0000313" key="6">
    <source>
        <dbReference type="EMBL" id="KZP18327.1"/>
    </source>
</evidence>
<dbReference type="Pfam" id="PF07690">
    <property type="entry name" value="MFS_1"/>
    <property type="match status" value="1"/>
</dbReference>
<dbReference type="PANTHER" id="PTHR11360">
    <property type="entry name" value="MONOCARBOXYLATE TRANSPORTER"/>
    <property type="match status" value="1"/>
</dbReference>
<evidence type="ECO:0000259" key="5">
    <source>
        <dbReference type="PROSITE" id="PS50850"/>
    </source>
</evidence>
<accession>A0A166GZJ3</accession>
<evidence type="ECO:0000256" key="2">
    <source>
        <dbReference type="ARBA" id="ARBA00006727"/>
    </source>
</evidence>
<dbReference type="InterPro" id="IPR050327">
    <property type="entry name" value="Proton-linked_MCT"/>
</dbReference>
<feature type="transmembrane region" description="Helical" evidence="4">
    <location>
        <begin position="432"/>
        <end position="453"/>
    </location>
</feature>
<evidence type="ECO:0000313" key="7">
    <source>
        <dbReference type="Proteomes" id="UP000076532"/>
    </source>
</evidence>
<dbReference type="PROSITE" id="PS50850">
    <property type="entry name" value="MFS"/>
    <property type="match status" value="1"/>
</dbReference>
<evidence type="ECO:0000256" key="1">
    <source>
        <dbReference type="ARBA" id="ARBA00004141"/>
    </source>
</evidence>
<keyword evidence="4" id="KW-0472">Membrane</keyword>
<feature type="transmembrane region" description="Helical" evidence="4">
    <location>
        <begin position="278"/>
        <end position="299"/>
    </location>
</feature>